<dbReference type="InterPro" id="IPR003782">
    <property type="entry name" value="SCO1/SenC"/>
</dbReference>
<dbReference type="AlphaFoldDB" id="A0A1H8HEA6"/>
<feature type="binding site" evidence="2">
    <location>
        <position position="79"/>
    </location>
    <ligand>
        <name>Cu cation</name>
        <dbReference type="ChEBI" id="CHEBI:23378"/>
    </ligand>
</feature>
<dbReference type="GO" id="GO:0046872">
    <property type="term" value="F:metal ion binding"/>
    <property type="evidence" value="ECO:0007669"/>
    <property type="project" value="UniProtKB-KW"/>
</dbReference>
<dbReference type="RefSeq" id="WP_091816072.1">
    <property type="nucleotide sequence ID" value="NZ_FOCW01000002.1"/>
</dbReference>
<dbReference type="Proteomes" id="UP000199531">
    <property type="component" value="Unassembled WGS sequence"/>
</dbReference>
<evidence type="ECO:0000256" key="2">
    <source>
        <dbReference type="PIRSR" id="PIRSR603782-1"/>
    </source>
</evidence>
<reference evidence="4 5" key="1">
    <citation type="submission" date="2016-10" db="EMBL/GenBank/DDBJ databases">
        <authorList>
            <person name="de Groot N.N."/>
        </authorList>
    </citation>
    <scope>NUCLEOTIDE SEQUENCE [LARGE SCALE GENOMIC DNA]</scope>
    <source>
        <strain evidence="4 5">DSM 15123</strain>
    </source>
</reference>
<protein>
    <submittedName>
        <fullName evidence="4">Protein SCO1/2</fullName>
    </submittedName>
</protein>
<evidence type="ECO:0000256" key="3">
    <source>
        <dbReference type="PIRSR" id="PIRSR603782-2"/>
    </source>
</evidence>
<keyword evidence="2" id="KW-0186">Copper</keyword>
<dbReference type="SUPFAM" id="SSF52833">
    <property type="entry name" value="Thioredoxin-like"/>
    <property type="match status" value="1"/>
</dbReference>
<keyword evidence="3" id="KW-1015">Disulfide bond</keyword>
<gene>
    <name evidence="4" type="ORF">SAMN02745977_01508</name>
</gene>
<feature type="disulfide bond" description="Redox-active" evidence="3">
    <location>
        <begin position="75"/>
        <end position="79"/>
    </location>
</feature>
<accession>A0A1H8HEA6</accession>
<dbReference type="Pfam" id="PF02630">
    <property type="entry name" value="SCO1-SenC"/>
    <property type="match status" value="1"/>
</dbReference>
<organism evidence="4 5">
    <name type="scientific">Brachymonas denitrificans DSM 15123</name>
    <dbReference type="NCBI Taxonomy" id="1121117"/>
    <lineage>
        <taxon>Bacteria</taxon>
        <taxon>Pseudomonadati</taxon>
        <taxon>Pseudomonadota</taxon>
        <taxon>Betaproteobacteria</taxon>
        <taxon>Burkholderiales</taxon>
        <taxon>Comamonadaceae</taxon>
        <taxon>Brachymonas</taxon>
    </lineage>
</organism>
<evidence type="ECO:0000313" key="4">
    <source>
        <dbReference type="EMBL" id="SEN53858.1"/>
    </source>
</evidence>
<keyword evidence="2" id="KW-0479">Metal-binding</keyword>
<proteinExistence type="inferred from homology"/>
<sequence>MLVHSEFSRRSFLLAVPGLTVLAAGCGDGQTDAAESGKMLWQADPAARLYGSQGELPLDTLKDKALLVFFGYVRCPDICPTSLSVVAQVLTGLSPEERAKMRAVFVTLDPNRDQPEVLSSYVKLFHPDVLALRSTEPKLKEIAKAFRVYYVLQKPAEGAASDVYAVDHTAHTGLVNAKGRLVKLIPYGTQAEPMRKSLREAL</sequence>
<name>A0A1H8HEA6_9BURK</name>
<dbReference type="Gene3D" id="3.40.30.10">
    <property type="entry name" value="Glutaredoxin"/>
    <property type="match status" value="1"/>
</dbReference>
<feature type="binding site" evidence="2">
    <location>
        <position position="168"/>
    </location>
    <ligand>
        <name>Cu cation</name>
        <dbReference type="ChEBI" id="CHEBI:23378"/>
    </ligand>
</feature>
<keyword evidence="5" id="KW-1185">Reference proteome</keyword>
<feature type="binding site" evidence="2">
    <location>
        <position position="75"/>
    </location>
    <ligand>
        <name>Cu cation</name>
        <dbReference type="ChEBI" id="CHEBI:23378"/>
    </ligand>
</feature>
<dbReference type="PANTHER" id="PTHR12151">
    <property type="entry name" value="ELECTRON TRANSPORT PROTIN SCO1/SENC FAMILY MEMBER"/>
    <property type="match status" value="1"/>
</dbReference>
<dbReference type="OrthoDB" id="9790194at2"/>
<evidence type="ECO:0000256" key="1">
    <source>
        <dbReference type="ARBA" id="ARBA00010996"/>
    </source>
</evidence>
<dbReference type="CDD" id="cd02968">
    <property type="entry name" value="SCO"/>
    <property type="match status" value="1"/>
</dbReference>
<dbReference type="STRING" id="1121117.SAMN02745977_01508"/>
<evidence type="ECO:0000313" key="5">
    <source>
        <dbReference type="Proteomes" id="UP000199531"/>
    </source>
</evidence>
<comment type="similarity">
    <text evidence="1">Belongs to the SCO1/2 family.</text>
</comment>
<dbReference type="InterPro" id="IPR036249">
    <property type="entry name" value="Thioredoxin-like_sf"/>
</dbReference>
<dbReference type="EMBL" id="FOCW01000002">
    <property type="protein sequence ID" value="SEN53858.1"/>
    <property type="molecule type" value="Genomic_DNA"/>
</dbReference>
<dbReference type="PANTHER" id="PTHR12151:SF25">
    <property type="entry name" value="LINALOOL DEHYDRATASE_ISOMERASE DOMAIN-CONTAINING PROTEIN"/>
    <property type="match status" value="1"/>
</dbReference>